<comment type="similarity">
    <text evidence="2">Belongs to the membrane fusion protein (MFP) (TC 8.A.1) family.</text>
</comment>
<dbReference type="Pfam" id="PF25990">
    <property type="entry name" value="Beta-barrel_YknX"/>
    <property type="match status" value="1"/>
</dbReference>
<dbReference type="SUPFAM" id="SSF111369">
    <property type="entry name" value="HlyD-like secretion proteins"/>
    <property type="match status" value="2"/>
</dbReference>
<reference evidence="8 10" key="3">
    <citation type="journal article" date="2018" name="Nat. Biotechnol.">
        <title>A standardized bacterial taxonomy based on genome phylogeny substantially revises the tree of life.</title>
        <authorList>
            <person name="Parks D.H."/>
            <person name="Chuvochina M."/>
            <person name="Waite D.W."/>
            <person name="Rinke C."/>
            <person name="Skarshewski A."/>
            <person name="Chaumeil P.A."/>
            <person name="Hugenholtz P."/>
        </authorList>
    </citation>
    <scope>NUCLEOTIDE SEQUENCE [LARGE SCALE GENOMIC DNA]</scope>
    <source>
        <strain evidence="8">UBA8781</strain>
    </source>
</reference>
<evidence type="ECO:0000259" key="6">
    <source>
        <dbReference type="Pfam" id="PF25990"/>
    </source>
</evidence>
<dbReference type="AlphaFoldDB" id="A0A3D1JFJ2"/>
<dbReference type="Gene3D" id="2.40.30.170">
    <property type="match status" value="1"/>
</dbReference>
<feature type="domain" description="CzcB-like barrel-sandwich hybrid" evidence="5">
    <location>
        <begin position="64"/>
        <end position="308"/>
    </location>
</feature>
<dbReference type="InterPro" id="IPR006143">
    <property type="entry name" value="RND_pump_MFP"/>
</dbReference>
<reference evidence="9" key="2">
    <citation type="submission" date="2015-07" db="EMBL/GenBank/DDBJ databases">
        <title>Draft Genome Sequences of Anaerolinea thermolimosa IMO-1, Bellilinea caldifistulae GOMI-1, Leptolinea tardivitalis YMTK-2, Levilinea saccharolytica KIBI-1,Longilinea arvoryzae KOME-1, Previously Described as Members of the Anaerolineaceae (Chloroflexi).</title>
        <authorList>
            <person name="Sekiguchi Y."/>
            <person name="Ohashi A."/>
            <person name="Matsuura N."/>
            <person name="Tourlousse M.D."/>
        </authorList>
    </citation>
    <scope>NUCLEOTIDE SEQUENCE [LARGE SCALE GENOMIC DNA]</scope>
    <source>
        <strain evidence="9">IMO-1</strain>
    </source>
</reference>
<dbReference type="InterPro" id="IPR050465">
    <property type="entry name" value="UPF0194_transport"/>
</dbReference>
<dbReference type="InterPro" id="IPR058636">
    <property type="entry name" value="Beta-barrel_YknX"/>
</dbReference>
<dbReference type="Gene3D" id="2.40.50.100">
    <property type="match status" value="2"/>
</dbReference>
<dbReference type="OrthoDB" id="159290at2"/>
<dbReference type="STRING" id="229919.GCA_001050195_03248"/>
<protein>
    <submittedName>
        <fullName evidence="8">Efflux RND transporter periplasmic adaptor subunit</fullName>
    </submittedName>
    <submittedName>
        <fullName evidence="7">RND family efflux transporter, MFP subunit</fullName>
    </submittedName>
</protein>
<dbReference type="NCBIfam" id="TIGR01730">
    <property type="entry name" value="RND_mfp"/>
    <property type="match status" value="1"/>
</dbReference>
<dbReference type="GO" id="GO:0022857">
    <property type="term" value="F:transmembrane transporter activity"/>
    <property type="evidence" value="ECO:0007669"/>
    <property type="project" value="InterPro"/>
</dbReference>
<dbReference type="EMBL" id="DPBP01000025">
    <property type="protein sequence ID" value="HCE17350.1"/>
    <property type="molecule type" value="Genomic_DNA"/>
</dbReference>
<evidence type="ECO:0000256" key="2">
    <source>
        <dbReference type="ARBA" id="ARBA00009477"/>
    </source>
</evidence>
<dbReference type="PANTHER" id="PTHR32347">
    <property type="entry name" value="EFFLUX SYSTEM COMPONENT YKNX-RELATED"/>
    <property type="match status" value="1"/>
</dbReference>
<evidence type="ECO:0000256" key="3">
    <source>
        <dbReference type="ARBA" id="ARBA00023054"/>
    </source>
</evidence>
<proteinExistence type="inferred from homology"/>
<evidence type="ECO:0000256" key="1">
    <source>
        <dbReference type="ARBA" id="ARBA00004196"/>
    </source>
</evidence>
<evidence type="ECO:0000313" key="8">
    <source>
        <dbReference type="EMBL" id="HCE17350.1"/>
    </source>
</evidence>
<name>A0A3D1JFJ2_9CHLR</name>
<dbReference type="Pfam" id="PF25973">
    <property type="entry name" value="BSH_CzcB"/>
    <property type="match status" value="1"/>
</dbReference>
<feature type="coiled-coil region" evidence="4">
    <location>
        <begin position="226"/>
        <end position="279"/>
    </location>
</feature>
<comment type="subcellular location">
    <subcellularLocation>
        <location evidence="1">Cell envelope</location>
    </subcellularLocation>
</comment>
<gene>
    <name evidence="7" type="ORF">ATHL_03309</name>
    <name evidence="8" type="ORF">DEQ80_05785</name>
</gene>
<dbReference type="PRINTS" id="PR01490">
    <property type="entry name" value="RTXTOXIND"/>
</dbReference>
<evidence type="ECO:0000313" key="9">
    <source>
        <dbReference type="Proteomes" id="UP000253922"/>
    </source>
</evidence>
<dbReference type="RefSeq" id="WP_062195981.1">
    <property type="nucleotide sequence ID" value="NZ_DF967966.1"/>
</dbReference>
<dbReference type="Proteomes" id="UP000264141">
    <property type="component" value="Unassembled WGS sequence"/>
</dbReference>
<accession>A0A3D1JFJ2</accession>
<dbReference type="InterPro" id="IPR058647">
    <property type="entry name" value="BSH_CzcB-like"/>
</dbReference>
<sequence>MKRIITLLIVVAVLAVVGYFGLQALQKAQASVSGAFQTAEVTRGDLTVIVGATGSVRANQSGVISWQTTGRIGEITVKVGDQVKAGQTLARLDERSLPQSIILARADLVNAQRELDNLLNSNTASAQAYQNLVAAQKELKDAQDKRASLQYARTSRDTIEVARANLALAEEEVKKAQEFYDQVANRPENDLLRAQALSALADAKKKRDRNKANLEYLIGKPDELEVAEADARVKMAEARLADAQREWERLKDGPDKRDIEAAQARVTAIQSTLDQIDLEAPFAGTVTEVRSKPGDEVTPGTISFRIDDLSHLLVDVQVTEVDINRINVGQKARLTFDAIQGKEYEGEVIEVGQVGNNVQGVVNFTVTVELLTSDSQVRPGMTAAVNLVTDELKDVVLVPNRAVRLRNGKRVVYLLKNGLPEVTEIRLGSTSDQYSQVLEGVKPGDVLVLNPPTEFQAGPRGGFGN</sequence>
<dbReference type="Proteomes" id="UP000253922">
    <property type="component" value="Unassembled WGS sequence"/>
</dbReference>
<evidence type="ECO:0000256" key="4">
    <source>
        <dbReference type="SAM" id="Coils"/>
    </source>
</evidence>
<dbReference type="GO" id="GO:0016020">
    <property type="term" value="C:membrane"/>
    <property type="evidence" value="ECO:0007669"/>
    <property type="project" value="InterPro"/>
</dbReference>
<dbReference type="EMBL" id="DF967966">
    <property type="protein sequence ID" value="GAP08407.1"/>
    <property type="molecule type" value="Genomic_DNA"/>
</dbReference>
<evidence type="ECO:0000313" key="7">
    <source>
        <dbReference type="EMBL" id="GAP08407.1"/>
    </source>
</evidence>
<feature type="coiled-coil region" evidence="4">
    <location>
        <begin position="101"/>
        <end position="186"/>
    </location>
</feature>
<keyword evidence="9" id="KW-1185">Reference proteome</keyword>
<dbReference type="GO" id="GO:0030313">
    <property type="term" value="C:cell envelope"/>
    <property type="evidence" value="ECO:0007669"/>
    <property type="project" value="UniProtKB-SubCell"/>
</dbReference>
<organism evidence="8 10">
    <name type="scientific">Anaerolinea thermolimosa</name>
    <dbReference type="NCBI Taxonomy" id="229919"/>
    <lineage>
        <taxon>Bacteria</taxon>
        <taxon>Bacillati</taxon>
        <taxon>Chloroflexota</taxon>
        <taxon>Anaerolineae</taxon>
        <taxon>Anaerolineales</taxon>
        <taxon>Anaerolineaceae</taxon>
        <taxon>Anaerolinea</taxon>
    </lineage>
</organism>
<reference evidence="7" key="1">
    <citation type="journal article" date="2015" name="Genome Announc.">
        <title>Draft Genome Sequences of Anaerolinea thermolimosa IMO-1, Bellilinea caldifistulae GOMI-1, Leptolinea tardivitalis YMTK-2, Levilinea saccharolytica KIBI-1, Longilinea arvoryzae KOME-1, Previously Described as Members of the Class Anaerolineae (Chloroflexi).</title>
        <authorList>
            <person name="Matsuura N."/>
            <person name="Tourlousse M.D."/>
            <person name="Ohashi A."/>
            <person name="Hugenholtz P."/>
            <person name="Sekiguchi Y."/>
        </authorList>
    </citation>
    <scope>NUCLEOTIDE SEQUENCE</scope>
    <source>
        <strain evidence="7">IMO-1</strain>
    </source>
</reference>
<dbReference type="Gene3D" id="6.20.50.140">
    <property type="match status" value="1"/>
</dbReference>
<evidence type="ECO:0000313" key="10">
    <source>
        <dbReference type="Proteomes" id="UP000264141"/>
    </source>
</evidence>
<evidence type="ECO:0000259" key="5">
    <source>
        <dbReference type="Pfam" id="PF25973"/>
    </source>
</evidence>
<keyword evidence="3 4" id="KW-0175">Coiled coil</keyword>
<feature type="domain" description="YknX-like beta-barrel" evidence="6">
    <location>
        <begin position="314"/>
        <end position="386"/>
    </location>
</feature>